<dbReference type="EMBL" id="FNVR01000010">
    <property type="protein sequence ID" value="SEG00523.1"/>
    <property type="molecule type" value="Genomic_DNA"/>
</dbReference>
<evidence type="ECO:0000256" key="1">
    <source>
        <dbReference type="ARBA" id="ARBA00004752"/>
    </source>
</evidence>
<organism evidence="10 11">
    <name type="scientific">Algoriphagus boritolerans DSM 17298 = JCM 18970</name>
    <dbReference type="NCBI Taxonomy" id="1120964"/>
    <lineage>
        <taxon>Bacteria</taxon>
        <taxon>Pseudomonadati</taxon>
        <taxon>Bacteroidota</taxon>
        <taxon>Cytophagia</taxon>
        <taxon>Cytophagales</taxon>
        <taxon>Cyclobacteriaceae</taxon>
        <taxon>Algoriphagus</taxon>
    </lineage>
</organism>
<evidence type="ECO:0000256" key="4">
    <source>
        <dbReference type="ARBA" id="ARBA00022960"/>
    </source>
</evidence>
<keyword evidence="6 7" id="KW-0961">Cell wall biogenesis/degradation</keyword>
<dbReference type="Pfam" id="PF20142">
    <property type="entry name" value="Scaffold"/>
    <property type="match status" value="1"/>
</dbReference>
<sequence>MAFGEEVSRLPSGVKSSVLTMRKIVAIGLGVIVILGVLWFTLFNRKSDLTEELQNRLELAADEEQLRIGEKLLHSSEELRIFYTERDFAEAWSQNGKLTKLGEELKFELAESRYDGLDPEDYHASEIEVLFQAISDQKGKLKSKPFAELADLDLMLTDAFFSLARDLEIGKVDPSTLKSGWDLGVNTPSINYNELLNESIRRGSIKEGLESLYPEFKIYKKGREVIRDLDEKRKVDTLEWKTVSLEKSLKMGDSHEAIPGLRDRLIFWGFLKPYDFKNPLVFDEQMELGLKQYQRNNGMEPDGTIGNLTAESLNNSPANLMDIAAVNMERLRWLSDTLRDSELILVNVANFQLDYLNKLDTVLTAKVIVGKEYNESPVFSAPMTYIAFSPYWNIPASITKEEIAPAVRKNPNYLAQKNMEVVTSSGEPVNVKPKDWSTDPFPYLVRQKPGGSNSLGLVKFMFPNEHSIYIHDTPARSLFELENRALSHGCIRIQDPAKFAALLLKDDPTWTSEKIDSAMNQKEEQIVQLKKHIPVVIFYLTFWADSNGAPHFRSDIYNRDQEVLAALKRRRSA</sequence>
<feature type="domain" description="L,D-TPase catalytic" evidence="9">
    <location>
        <begin position="342"/>
        <end position="518"/>
    </location>
</feature>
<evidence type="ECO:0000256" key="5">
    <source>
        <dbReference type="ARBA" id="ARBA00022984"/>
    </source>
</evidence>
<dbReference type="SUPFAM" id="SSF47090">
    <property type="entry name" value="PGBD-like"/>
    <property type="match status" value="1"/>
</dbReference>
<dbReference type="GO" id="GO:0008360">
    <property type="term" value="P:regulation of cell shape"/>
    <property type="evidence" value="ECO:0007669"/>
    <property type="project" value="UniProtKB-UniRule"/>
</dbReference>
<evidence type="ECO:0000259" key="9">
    <source>
        <dbReference type="PROSITE" id="PS52029"/>
    </source>
</evidence>
<keyword evidence="4 7" id="KW-0133">Cell shape</keyword>
<accession>A0A1H5WMH5</accession>
<dbReference type="PANTHER" id="PTHR41533:SF2">
    <property type="entry name" value="BLR7131 PROTEIN"/>
    <property type="match status" value="1"/>
</dbReference>
<dbReference type="PANTHER" id="PTHR41533">
    <property type="entry name" value="L,D-TRANSPEPTIDASE HI_1667-RELATED"/>
    <property type="match status" value="1"/>
</dbReference>
<dbReference type="GO" id="GO:0016740">
    <property type="term" value="F:transferase activity"/>
    <property type="evidence" value="ECO:0007669"/>
    <property type="project" value="UniProtKB-KW"/>
</dbReference>
<dbReference type="Pfam" id="PF01471">
    <property type="entry name" value="PG_binding_1"/>
    <property type="match status" value="1"/>
</dbReference>
<proteinExistence type="inferred from homology"/>
<dbReference type="PROSITE" id="PS52029">
    <property type="entry name" value="LD_TPASE"/>
    <property type="match status" value="1"/>
</dbReference>
<dbReference type="CDD" id="cd16913">
    <property type="entry name" value="YkuD_like"/>
    <property type="match status" value="1"/>
</dbReference>
<dbReference type="STRING" id="1120964.GCA_001313265_01775"/>
<evidence type="ECO:0000256" key="8">
    <source>
        <dbReference type="SAM" id="Phobius"/>
    </source>
</evidence>
<dbReference type="AlphaFoldDB" id="A0A1H5WMH5"/>
<evidence type="ECO:0000256" key="6">
    <source>
        <dbReference type="ARBA" id="ARBA00023316"/>
    </source>
</evidence>
<evidence type="ECO:0000313" key="10">
    <source>
        <dbReference type="EMBL" id="SEG00523.1"/>
    </source>
</evidence>
<dbReference type="GO" id="GO:0009252">
    <property type="term" value="P:peptidoglycan biosynthetic process"/>
    <property type="evidence" value="ECO:0007669"/>
    <property type="project" value="UniProtKB-UniPathway"/>
</dbReference>
<feature type="transmembrane region" description="Helical" evidence="8">
    <location>
        <begin position="24"/>
        <end position="43"/>
    </location>
</feature>
<comment type="pathway">
    <text evidence="1 7">Cell wall biogenesis; peptidoglycan biosynthesis.</text>
</comment>
<dbReference type="SUPFAM" id="SSF141523">
    <property type="entry name" value="L,D-transpeptidase catalytic domain-like"/>
    <property type="match status" value="1"/>
</dbReference>
<dbReference type="Proteomes" id="UP000236736">
    <property type="component" value="Unassembled WGS sequence"/>
</dbReference>
<dbReference type="InterPro" id="IPR038063">
    <property type="entry name" value="Transpep_catalytic_dom"/>
</dbReference>
<keyword evidence="11" id="KW-1185">Reference proteome</keyword>
<dbReference type="GO" id="GO:0004180">
    <property type="term" value="F:carboxypeptidase activity"/>
    <property type="evidence" value="ECO:0007669"/>
    <property type="project" value="UniProtKB-ARBA"/>
</dbReference>
<evidence type="ECO:0000256" key="7">
    <source>
        <dbReference type="PROSITE-ProRule" id="PRU01373"/>
    </source>
</evidence>
<feature type="active site" description="Nucleophile" evidence="7">
    <location>
        <position position="490"/>
    </location>
</feature>
<evidence type="ECO:0000313" key="11">
    <source>
        <dbReference type="Proteomes" id="UP000236736"/>
    </source>
</evidence>
<keyword evidence="5 7" id="KW-0573">Peptidoglycan synthesis</keyword>
<dbReference type="Gene3D" id="1.10.101.10">
    <property type="entry name" value="PGBD-like superfamily/PGBD"/>
    <property type="match status" value="1"/>
</dbReference>
<dbReference type="Gene3D" id="2.40.440.10">
    <property type="entry name" value="L,D-transpeptidase catalytic domain-like"/>
    <property type="match status" value="1"/>
</dbReference>
<dbReference type="InterPro" id="IPR036366">
    <property type="entry name" value="PGBDSf"/>
</dbReference>
<keyword evidence="8" id="KW-0812">Transmembrane</keyword>
<name>A0A1H5WMH5_9BACT</name>
<dbReference type="InterPro" id="IPR036365">
    <property type="entry name" value="PGBD-like_sf"/>
</dbReference>
<dbReference type="Pfam" id="PF03734">
    <property type="entry name" value="YkuD"/>
    <property type="match status" value="1"/>
</dbReference>
<keyword evidence="3" id="KW-0808">Transferase</keyword>
<protein>
    <submittedName>
        <fullName evidence="10">Murein L,D-transpeptidase YcbB/YkuD</fullName>
    </submittedName>
</protein>
<evidence type="ECO:0000256" key="2">
    <source>
        <dbReference type="ARBA" id="ARBA00005992"/>
    </source>
</evidence>
<reference evidence="11" key="1">
    <citation type="submission" date="2016-10" db="EMBL/GenBank/DDBJ databases">
        <authorList>
            <person name="Varghese N."/>
            <person name="Submissions S."/>
        </authorList>
    </citation>
    <scope>NUCLEOTIDE SEQUENCE [LARGE SCALE GENOMIC DNA]</scope>
    <source>
        <strain evidence="11">DSM 17298</strain>
    </source>
</reference>
<keyword evidence="8" id="KW-1133">Transmembrane helix</keyword>
<evidence type="ECO:0000256" key="3">
    <source>
        <dbReference type="ARBA" id="ARBA00022679"/>
    </source>
</evidence>
<dbReference type="InterPro" id="IPR005490">
    <property type="entry name" value="LD_TPept_cat_dom"/>
</dbReference>
<dbReference type="InterPro" id="IPR052905">
    <property type="entry name" value="LD-transpeptidase_YkuD-like"/>
</dbReference>
<feature type="active site" description="Proton donor/acceptor" evidence="7">
    <location>
        <position position="471"/>
    </location>
</feature>
<gene>
    <name evidence="10" type="ORF">SAMN03080598_02154</name>
</gene>
<dbReference type="InterPro" id="IPR045380">
    <property type="entry name" value="LD_TPept_scaffold_dom"/>
</dbReference>
<keyword evidence="8" id="KW-0472">Membrane</keyword>
<dbReference type="UniPathway" id="UPA00219"/>
<dbReference type="GO" id="GO:0071555">
    <property type="term" value="P:cell wall organization"/>
    <property type="evidence" value="ECO:0007669"/>
    <property type="project" value="UniProtKB-UniRule"/>
</dbReference>
<dbReference type="InterPro" id="IPR002477">
    <property type="entry name" value="Peptidoglycan-bd-like"/>
</dbReference>
<comment type="similarity">
    <text evidence="2">Belongs to the YkuD family.</text>
</comment>